<sequence length="349" mass="36054">MVESPATSRETNPAEPGVAPPPDTVALAAPLDAARGDGPARAVAPAAARAPYVVGDPGRAAGQVRPAPDLRFPERPDTTVDGYTVAGPDGRPSVELRAAGVRGLAHRYYGTVRQDSAAVRVSVDQRWLVAVVADGVSAGEHSHVAADTAATAAATELAGLLGGTAPEAIDWPALFLRLADQVAHATRVHLAGHGIHTDGELTDLAAQAATTVLIAVLALASDPDGTRELHLIGLGDTSAWTLDDSGWSCHYGAKTHQLYASSATAALPILPPEPPRPARTQLGRGQVLALVTDGIGDPLGDGTGEVGAFLAARWQAPPTPLEFAAQVDFARRSYDDDRTAIVLWPEETP</sequence>
<evidence type="ECO:0000256" key="1">
    <source>
        <dbReference type="SAM" id="MobiDB-lite"/>
    </source>
</evidence>
<dbReference type="EMBL" id="JAJNDB010000001">
    <property type="protein sequence ID" value="MCD2193610.1"/>
    <property type="molecule type" value="Genomic_DNA"/>
</dbReference>
<dbReference type="SUPFAM" id="SSF81606">
    <property type="entry name" value="PP2C-like"/>
    <property type="match status" value="1"/>
</dbReference>
<dbReference type="Gene3D" id="3.60.40.10">
    <property type="entry name" value="PPM-type phosphatase domain"/>
    <property type="match status" value="1"/>
</dbReference>
<name>A0ABS8P7T9_9PSEU</name>
<dbReference type="RefSeq" id="WP_230731915.1">
    <property type="nucleotide sequence ID" value="NZ_JAJNDB010000001.1"/>
</dbReference>
<feature type="compositionally biased region" description="Polar residues" evidence="1">
    <location>
        <begin position="1"/>
        <end position="11"/>
    </location>
</feature>
<dbReference type="InterPro" id="IPR036457">
    <property type="entry name" value="PPM-type-like_dom_sf"/>
</dbReference>
<evidence type="ECO:0000313" key="3">
    <source>
        <dbReference type="EMBL" id="MCD2193610.1"/>
    </source>
</evidence>
<feature type="domain" description="PPM-type phosphatase" evidence="2">
    <location>
        <begin position="102"/>
        <end position="311"/>
    </location>
</feature>
<accession>A0ABS8P7T9</accession>
<evidence type="ECO:0000259" key="2">
    <source>
        <dbReference type="Pfam" id="PF13672"/>
    </source>
</evidence>
<comment type="caution">
    <text evidence="3">The sequence shown here is derived from an EMBL/GenBank/DDBJ whole genome shotgun (WGS) entry which is preliminary data.</text>
</comment>
<protein>
    <submittedName>
        <fullName evidence="3">Protein phosphatase 2C domain-containing protein</fullName>
    </submittedName>
</protein>
<dbReference type="Pfam" id="PF13672">
    <property type="entry name" value="PP2C_2"/>
    <property type="match status" value="1"/>
</dbReference>
<proteinExistence type="predicted"/>
<organism evidence="3 4">
    <name type="scientific">Actinomycetospora endophytica</name>
    <dbReference type="NCBI Taxonomy" id="2291215"/>
    <lineage>
        <taxon>Bacteria</taxon>
        <taxon>Bacillati</taxon>
        <taxon>Actinomycetota</taxon>
        <taxon>Actinomycetes</taxon>
        <taxon>Pseudonocardiales</taxon>
        <taxon>Pseudonocardiaceae</taxon>
        <taxon>Actinomycetospora</taxon>
    </lineage>
</organism>
<gene>
    <name evidence="3" type="ORF">LQ327_09475</name>
</gene>
<keyword evidence="4" id="KW-1185">Reference proteome</keyword>
<evidence type="ECO:0000313" key="4">
    <source>
        <dbReference type="Proteomes" id="UP001199469"/>
    </source>
</evidence>
<dbReference type="InterPro" id="IPR001932">
    <property type="entry name" value="PPM-type_phosphatase-like_dom"/>
</dbReference>
<dbReference type="Proteomes" id="UP001199469">
    <property type="component" value="Unassembled WGS sequence"/>
</dbReference>
<feature type="region of interest" description="Disordered" evidence="1">
    <location>
        <begin position="1"/>
        <end position="25"/>
    </location>
</feature>
<reference evidence="3 4" key="1">
    <citation type="submission" date="2021-11" db="EMBL/GenBank/DDBJ databases">
        <title>Draft genome sequence of Actinomycetospora sp. SF1 isolated from the rhizosphere soil.</title>
        <authorList>
            <person name="Duangmal K."/>
            <person name="Chantavorakit T."/>
        </authorList>
    </citation>
    <scope>NUCLEOTIDE SEQUENCE [LARGE SCALE GENOMIC DNA]</scope>
    <source>
        <strain evidence="3 4">TBRC 5722</strain>
    </source>
</reference>
<feature type="region of interest" description="Disordered" evidence="1">
    <location>
        <begin position="59"/>
        <end position="88"/>
    </location>
</feature>